<reference evidence="1" key="1">
    <citation type="submission" date="2024-01" db="EMBL/GenBank/DDBJ databases">
        <title>The genome sequence of Micromonospora mangrovi CCTCC AA 2012012.</title>
        <authorList>
            <person name="Gao J."/>
        </authorList>
    </citation>
    <scope>NUCLEOTIDE SEQUENCE</scope>
    <source>
        <strain evidence="1">CCTCC AA 2012012</strain>
    </source>
</reference>
<proteinExistence type="predicted"/>
<evidence type="ECO:0008006" key="3">
    <source>
        <dbReference type="Google" id="ProtNLM"/>
    </source>
</evidence>
<dbReference type="SUPFAM" id="SSF53300">
    <property type="entry name" value="vWA-like"/>
    <property type="match status" value="1"/>
</dbReference>
<organism evidence="2">
    <name type="scientific">Micromonospora sp. CCTCC AA 2012012</name>
    <dbReference type="NCBI Taxonomy" id="3111921"/>
    <lineage>
        <taxon>Bacteria</taxon>
        <taxon>Bacillati</taxon>
        <taxon>Actinomycetota</taxon>
        <taxon>Actinomycetes</taxon>
        <taxon>Micromonosporales</taxon>
        <taxon>Micromonosporaceae</taxon>
        <taxon>Micromonospora</taxon>
    </lineage>
</organism>
<reference evidence="2" key="2">
    <citation type="submission" date="2024-06" db="EMBL/GenBank/DDBJ databases">
        <title>Micromonospora mangrovi CCTCC AA 2012012 genome sequences.</title>
        <authorList>
            <person name="Gao J."/>
        </authorList>
    </citation>
    <scope>NUCLEOTIDE SEQUENCE</scope>
    <source>
        <strain evidence="2">CCTCC AA 2012012</strain>
    </source>
</reference>
<dbReference type="InterPro" id="IPR036465">
    <property type="entry name" value="vWFA_dom_sf"/>
</dbReference>
<dbReference type="EMBL" id="CP157762">
    <property type="protein sequence ID" value="XBP90913.1"/>
    <property type="molecule type" value="Genomic_DNA"/>
</dbReference>
<gene>
    <name evidence="2" type="ORF">ABUL08_14620</name>
    <name evidence="1" type="ORF">VK199_14560</name>
</gene>
<accession>A0AAU8H6F0</accession>
<dbReference type="AlphaFoldDB" id="A0AAU8H6F0"/>
<dbReference type="RefSeq" id="WP_350930465.1">
    <property type="nucleotide sequence ID" value="NZ_CP157762.1"/>
</dbReference>
<protein>
    <recommendedName>
        <fullName evidence="3">VWA domain-containing protein</fullName>
    </recommendedName>
</protein>
<name>A0AAU8H6F0_9ACTN</name>
<evidence type="ECO:0000313" key="1">
    <source>
        <dbReference type="EMBL" id="XBP90913.1"/>
    </source>
</evidence>
<evidence type="ECO:0000313" key="2">
    <source>
        <dbReference type="EMBL" id="XCH71611.1"/>
    </source>
</evidence>
<dbReference type="Gene3D" id="3.40.50.410">
    <property type="entry name" value="von Willebrand factor, type A domain"/>
    <property type="match status" value="1"/>
</dbReference>
<sequence>MSVAVAERKKYPIYIVLDVSDSMRRGTAGARPPLDEFTEMIPDLIMSLAESRALATTAWIRVIAFGDRPEPLCRMTSLAGPVQVAGPPDAVQTDYVGVLRYLHEQVGPDMRLIEEVGNGRDHRTKVARPLVFFITDGAPYADHRYQHPNEWMPYRDRLVGPPVQARIAAIGLVGAHPRTLWTLATGRPGGQRNAFIAEPQASGDGLARSVIEVIQRSITLSVRAGEMIIDTPRGMRRVDG</sequence>
<dbReference type="EMBL" id="CP159342">
    <property type="protein sequence ID" value="XCH71611.1"/>
    <property type="molecule type" value="Genomic_DNA"/>
</dbReference>